<dbReference type="HOGENOM" id="CLU_3179327_0_0_6"/>
<proteinExistence type="predicted"/>
<dbReference type="AlphaFoldDB" id="Q0VR53"/>
<evidence type="ECO:0000313" key="2">
    <source>
        <dbReference type="Proteomes" id="UP000008871"/>
    </source>
</evidence>
<gene>
    <name evidence="1" type="ordered locus">ABO_0897</name>
</gene>
<organism evidence="1 2">
    <name type="scientific">Alcanivorax borkumensis (strain ATCC 700651 / DSM 11573 / NCIMB 13689 / SK2)</name>
    <dbReference type="NCBI Taxonomy" id="393595"/>
    <lineage>
        <taxon>Bacteria</taxon>
        <taxon>Pseudomonadati</taxon>
        <taxon>Pseudomonadota</taxon>
        <taxon>Gammaproteobacteria</taxon>
        <taxon>Oceanospirillales</taxon>
        <taxon>Alcanivoracaceae</taxon>
        <taxon>Alcanivorax</taxon>
    </lineage>
</organism>
<protein>
    <submittedName>
        <fullName evidence="1">Uncharacterized protein</fullName>
    </submittedName>
</protein>
<keyword evidence="2" id="KW-1185">Reference proteome</keyword>
<dbReference type="Proteomes" id="UP000008871">
    <property type="component" value="Chromosome"/>
</dbReference>
<sequence>MTQRMVHVCGIFSTLIMLLGEGAHATSGFVGFSSIDVVGGAVGGRL</sequence>
<dbReference type="KEGG" id="abo:ABO_0897"/>
<dbReference type="STRING" id="393595.ABO_0897"/>
<name>Q0VR53_ALCBS</name>
<accession>Q0VR53</accession>
<reference evidence="1 2" key="1">
    <citation type="journal article" date="2006" name="Nat. Biotechnol.">
        <title>Genome sequence of the ubiquitous hydrocarbon-degrading marine bacterium Alcanivorax borkumensis.</title>
        <authorList>
            <person name="Schneiker S."/>
            <person name="Martins dos Santos V.A.P."/>
            <person name="Bartels D."/>
            <person name="Bekel T."/>
            <person name="Brecht M."/>
            <person name="Buhrmester J."/>
            <person name="Chernikova T.N."/>
            <person name="Denaro R."/>
            <person name="Ferrer M."/>
            <person name="Gertler C."/>
            <person name="Goesmann A."/>
            <person name="Golyshina O.V."/>
            <person name="Kaminski F."/>
            <person name="Khachane A.N."/>
            <person name="Lang S."/>
            <person name="Linke B."/>
            <person name="McHardy A.C."/>
            <person name="Meyer F."/>
            <person name="Nechitaylo T."/>
            <person name="Puehler A."/>
            <person name="Regenhardt D."/>
            <person name="Rupp O."/>
            <person name="Sabirova J.S."/>
            <person name="Selbitschka W."/>
            <person name="Yakimov M.M."/>
            <person name="Timmis K.N."/>
            <person name="Vorhoelter F.-J."/>
            <person name="Weidner S."/>
            <person name="Kaiser O."/>
            <person name="Golyshin P.N."/>
        </authorList>
    </citation>
    <scope>NUCLEOTIDE SEQUENCE [LARGE SCALE GENOMIC DNA]</scope>
    <source>
        <strain evidence="2">ATCC 700651 / DSM 11573 / NCIMB 13689 / SK2</strain>
    </source>
</reference>
<dbReference type="EMBL" id="AM286690">
    <property type="protein sequence ID" value="CAL16345.1"/>
    <property type="molecule type" value="Genomic_DNA"/>
</dbReference>
<evidence type="ECO:0000313" key="1">
    <source>
        <dbReference type="EMBL" id="CAL16345.1"/>
    </source>
</evidence>